<protein>
    <submittedName>
        <fullName evidence="1">ABC transporter ATPase</fullName>
    </submittedName>
</protein>
<dbReference type="KEGG" id="fmg:HYN48_11455"/>
<organism evidence="1 2">
    <name type="scientific">Flavobacterium magnum</name>
    <dbReference type="NCBI Taxonomy" id="2162713"/>
    <lineage>
        <taxon>Bacteria</taxon>
        <taxon>Pseudomonadati</taxon>
        <taxon>Bacteroidota</taxon>
        <taxon>Flavobacteriia</taxon>
        <taxon>Flavobacteriales</taxon>
        <taxon>Flavobacteriaceae</taxon>
        <taxon>Flavobacterium</taxon>
    </lineage>
</organism>
<dbReference type="AlphaFoldDB" id="A0A2S0RG57"/>
<proteinExistence type="predicted"/>
<sequence length="160" mass="18507">MYVPFENLPDESRIWIYQSNRKFTDEEVAAMQASLKDFIENWSAHGHGLEASYEIRYNRFIVIAVNQEQQGATGCSIDASVQFIQSLEQQYAVDLLDKMNVTFRLGQHFAHKSLVDFKKMAKDKAVSGNTIVFNNLVNNIAEYKDSWEVPADESWHSRFF</sequence>
<dbReference type="OrthoDB" id="978691at2"/>
<accession>A0A2S0RG57</accession>
<dbReference type="EMBL" id="CP028811">
    <property type="protein sequence ID" value="AWA30654.1"/>
    <property type="molecule type" value="Genomic_DNA"/>
</dbReference>
<name>A0A2S0RG57_9FLAO</name>
<evidence type="ECO:0000313" key="2">
    <source>
        <dbReference type="Proteomes" id="UP000244193"/>
    </source>
</evidence>
<reference evidence="1 2" key="1">
    <citation type="submission" date="2018-04" db="EMBL/GenBank/DDBJ databases">
        <title>Genome sequencing of Flavobacterium sp. HYN0048.</title>
        <authorList>
            <person name="Yi H."/>
            <person name="Baek C."/>
        </authorList>
    </citation>
    <scope>NUCLEOTIDE SEQUENCE [LARGE SCALE GENOMIC DNA]</scope>
    <source>
        <strain evidence="1 2">HYN0048</strain>
    </source>
</reference>
<dbReference type="RefSeq" id="WP_108371841.1">
    <property type="nucleotide sequence ID" value="NZ_CP028811.1"/>
</dbReference>
<dbReference type="Proteomes" id="UP000244193">
    <property type="component" value="Chromosome"/>
</dbReference>
<keyword evidence="2" id="KW-1185">Reference proteome</keyword>
<gene>
    <name evidence="1" type="ORF">HYN48_11455</name>
</gene>
<evidence type="ECO:0000313" key="1">
    <source>
        <dbReference type="EMBL" id="AWA30654.1"/>
    </source>
</evidence>